<accession>A0AAD3RR11</accession>
<feature type="signal peptide" evidence="2">
    <location>
        <begin position="1"/>
        <end position="31"/>
    </location>
</feature>
<evidence type="ECO:0000256" key="2">
    <source>
        <dbReference type="SAM" id="SignalP"/>
    </source>
</evidence>
<feature type="chain" id="PRO_5042274891" evidence="2">
    <location>
        <begin position="32"/>
        <end position="94"/>
    </location>
</feature>
<evidence type="ECO:0000256" key="1">
    <source>
        <dbReference type="SAM" id="MobiDB-lite"/>
    </source>
</evidence>
<evidence type="ECO:0000313" key="4">
    <source>
        <dbReference type="Proteomes" id="UP001234787"/>
    </source>
</evidence>
<dbReference type="Proteomes" id="UP001234787">
    <property type="component" value="Unassembled WGS sequence"/>
</dbReference>
<gene>
    <name evidence="3" type="ORF">SUGI_1473840</name>
</gene>
<keyword evidence="4" id="KW-1185">Reference proteome</keyword>
<protein>
    <submittedName>
        <fullName evidence="3">Uncharacterized protein</fullName>
    </submittedName>
</protein>
<organism evidence="3 4">
    <name type="scientific">Cryptomeria japonica</name>
    <name type="common">Japanese cedar</name>
    <name type="synonym">Cupressus japonica</name>
    <dbReference type="NCBI Taxonomy" id="3369"/>
    <lineage>
        <taxon>Eukaryota</taxon>
        <taxon>Viridiplantae</taxon>
        <taxon>Streptophyta</taxon>
        <taxon>Embryophyta</taxon>
        <taxon>Tracheophyta</taxon>
        <taxon>Spermatophyta</taxon>
        <taxon>Pinopsida</taxon>
        <taxon>Pinidae</taxon>
        <taxon>Conifers II</taxon>
        <taxon>Cupressales</taxon>
        <taxon>Cupressaceae</taxon>
        <taxon>Cryptomeria</taxon>
    </lineage>
</organism>
<sequence length="94" mass="10684">MAMWGRNCMANKLMMLFLLTTILYNIQSANARRMLRHKHSAKAVHSKEEHPQIMRSVDESGLELNIQLDQRLSGSNHRTSSDNTGEVTSSLSQE</sequence>
<keyword evidence="2" id="KW-0732">Signal</keyword>
<evidence type="ECO:0000313" key="3">
    <source>
        <dbReference type="EMBL" id="GLJ58751.1"/>
    </source>
</evidence>
<proteinExistence type="predicted"/>
<reference evidence="3" key="1">
    <citation type="submission" date="2022-12" db="EMBL/GenBank/DDBJ databases">
        <title>Chromosome-Level Genome Assembly of Japanese Cedar (Cryptomeriajaponica D. Don).</title>
        <authorList>
            <person name="Fujino T."/>
            <person name="Yamaguchi K."/>
            <person name="Yokoyama T."/>
            <person name="Hamanaka T."/>
            <person name="Harazono Y."/>
            <person name="Kamada H."/>
            <person name="Kobayashi W."/>
            <person name="Ujino-Ihara T."/>
            <person name="Uchiyama K."/>
            <person name="Matsumoto A."/>
            <person name="Izuno A."/>
            <person name="Tsumura Y."/>
            <person name="Toyoda A."/>
            <person name="Shigenobu S."/>
            <person name="Moriguchi Y."/>
            <person name="Ueno S."/>
            <person name="Kasahara M."/>
        </authorList>
    </citation>
    <scope>NUCLEOTIDE SEQUENCE</scope>
</reference>
<feature type="region of interest" description="Disordered" evidence="1">
    <location>
        <begin position="69"/>
        <end position="94"/>
    </location>
</feature>
<dbReference type="AlphaFoldDB" id="A0AAD3RR11"/>
<dbReference type="EMBL" id="BSEH01000517">
    <property type="protein sequence ID" value="GLJ58751.1"/>
    <property type="molecule type" value="Genomic_DNA"/>
</dbReference>
<comment type="caution">
    <text evidence="3">The sequence shown here is derived from an EMBL/GenBank/DDBJ whole genome shotgun (WGS) entry which is preliminary data.</text>
</comment>
<name>A0AAD3RR11_CRYJA</name>